<dbReference type="InterPro" id="IPR051829">
    <property type="entry name" value="Multiheme_Cytochr_ET"/>
</dbReference>
<dbReference type="InterPro" id="IPR036280">
    <property type="entry name" value="Multihaem_cyt_sf"/>
</dbReference>
<keyword evidence="9" id="KW-1133">Transmembrane helix</keyword>
<gene>
    <name evidence="11" type="ORF">FUA24_09160</name>
</gene>
<evidence type="ECO:0000313" key="12">
    <source>
        <dbReference type="Proteomes" id="UP000323930"/>
    </source>
</evidence>
<dbReference type="Proteomes" id="UP000323930">
    <property type="component" value="Unassembled WGS sequence"/>
</dbReference>
<evidence type="ECO:0000313" key="11">
    <source>
        <dbReference type="EMBL" id="TYA78515.1"/>
    </source>
</evidence>
<feature type="domain" description="Tetrahaem cytochrome" evidence="10">
    <location>
        <begin position="48"/>
        <end position="153"/>
    </location>
</feature>
<dbReference type="EMBL" id="VSDQ01000577">
    <property type="protein sequence ID" value="TYA78515.1"/>
    <property type="molecule type" value="Genomic_DNA"/>
</dbReference>
<evidence type="ECO:0000256" key="3">
    <source>
        <dbReference type="ARBA" id="ARBA00022448"/>
    </source>
</evidence>
<sequence length="236" mass="26710">MFKISPLRKRQVTGALIGLIVGSALFYVFTLEAAEEYVSIGPMNTGHQDLSCFTCHADAQGNLMQQVQSNISHAFGARKEGVDFGTQDVTVDNCLECHDRANDRHPTYRFSEPRFKDAIKAIDATTCITCHTEHRDKERVSLATADYCMNCHQELVVENDPLDISHEDLIAKEEWTTCIQCHDFHGNHRYEVPEKMADTIPLMAVKKYFEGGADPYGTDKKYTALSQEEWIKTLDK</sequence>
<evidence type="ECO:0000256" key="2">
    <source>
        <dbReference type="ARBA" id="ARBA00004196"/>
    </source>
</evidence>
<reference evidence="11 12" key="1">
    <citation type="submission" date="2019-08" db="EMBL/GenBank/DDBJ databases">
        <title>Seonamhaeicola sediminis sp. nov., isolated from marine sediment.</title>
        <authorList>
            <person name="Cao W.R."/>
        </authorList>
    </citation>
    <scope>NUCLEOTIDE SEQUENCE [LARGE SCALE GENOMIC DNA]</scope>
    <source>
        <strain evidence="11 12">B011</strain>
    </source>
</reference>
<dbReference type="AlphaFoldDB" id="A0A5D0I491"/>
<accession>A0A5D0I491</accession>
<keyword evidence="5" id="KW-0479">Metal-binding</keyword>
<dbReference type="InterPro" id="IPR012286">
    <property type="entry name" value="Tetrahaem_cytochrome"/>
</dbReference>
<evidence type="ECO:0000256" key="7">
    <source>
        <dbReference type="ARBA" id="ARBA00022982"/>
    </source>
</evidence>
<keyword evidence="8" id="KW-0408">Iron</keyword>
<keyword evidence="7" id="KW-0249">Electron transport</keyword>
<dbReference type="PANTHER" id="PTHR35038:SF10">
    <property type="entry name" value="HIGH-MOLECULAR-WEIGHT CYTOCHROME C"/>
    <property type="match status" value="1"/>
</dbReference>
<evidence type="ECO:0000259" key="10">
    <source>
        <dbReference type="Pfam" id="PF14537"/>
    </source>
</evidence>
<dbReference type="PANTHER" id="PTHR35038">
    <property type="entry name" value="DISSIMILATORY SULFITE REDUCTASE SIRA"/>
    <property type="match status" value="1"/>
</dbReference>
<comment type="caution">
    <text evidence="11">The sequence shown here is derived from an EMBL/GenBank/DDBJ whole genome shotgun (WGS) entry which is preliminary data.</text>
</comment>
<dbReference type="Pfam" id="PF14537">
    <property type="entry name" value="Cytochrom_c3_2"/>
    <property type="match status" value="1"/>
</dbReference>
<evidence type="ECO:0000256" key="8">
    <source>
        <dbReference type="ARBA" id="ARBA00023004"/>
    </source>
</evidence>
<dbReference type="OrthoDB" id="9814800at2"/>
<comment type="cofactor">
    <cofactor evidence="1">
        <name>heme c</name>
        <dbReference type="ChEBI" id="CHEBI:61717"/>
    </cofactor>
</comment>
<evidence type="ECO:0000256" key="6">
    <source>
        <dbReference type="ARBA" id="ARBA00022729"/>
    </source>
</evidence>
<keyword evidence="3" id="KW-0813">Transport</keyword>
<name>A0A5D0I491_9FLAO</name>
<dbReference type="RefSeq" id="WP_148541589.1">
    <property type="nucleotide sequence ID" value="NZ_VSDQ01000577.1"/>
</dbReference>
<evidence type="ECO:0000256" key="5">
    <source>
        <dbReference type="ARBA" id="ARBA00022723"/>
    </source>
</evidence>
<keyword evidence="9" id="KW-0812">Transmembrane</keyword>
<protein>
    <recommendedName>
        <fullName evidence="10">Tetrahaem cytochrome domain-containing protein</fullName>
    </recommendedName>
</protein>
<keyword evidence="9" id="KW-0472">Membrane</keyword>
<feature type="transmembrane region" description="Helical" evidence="9">
    <location>
        <begin position="12"/>
        <end position="29"/>
    </location>
</feature>
<dbReference type="Gene3D" id="3.90.10.10">
    <property type="entry name" value="Cytochrome C3"/>
    <property type="match status" value="1"/>
</dbReference>
<keyword evidence="6" id="KW-0732">Signal</keyword>
<evidence type="ECO:0000256" key="9">
    <source>
        <dbReference type="SAM" id="Phobius"/>
    </source>
</evidence>
<organism evidence="11 12">
    <name type="scientific">Seonamhaeicola marinus</name>
    <dbReference type="NCBI Taxonomy" id="1912246"/>
    <lineage>
        <taxon>Bacteria</taxon>
        <taxon>Pseudomonadati</taxon>
        <taxon>Bacteroidota</taxon>
        <taxon>Flavobacteriia</taxon>
        <taxon>Flavobacteriales</taxon>
        <taxon>Flavobacteriaceae</taxon>
    </lineage>
</organism>
<dbReference type="GO" id="GO:0046872">
    <property type="term" value="F:metal ion binding"/>
    <property type="evidence" value="ECO:0007669"/>
    <property type="project" value="UniProtKB-KW"/>
</dbReference>
<evidence type="ECO:0000256" key="1">
    <source>
        <dbReference type="ARBA" id="ARBA00001926"/>
    </source>
</evidence>
<evidence type="ECO:0000256" key="4">
    <source>
        <dbReference type="ARBA" id="ARBA00022617"/>
    </source>
</evidence>
<comment type="subcellular location">
    <subcellularLocation>
        <location evidence="2">Cell envelope</location>
    </subcellularLocation>
</comment>
<keyword evidence="12" id="KW-1185">Reference proteome</keyword>
<dbReference type="GO" id="GO:0030313">
    <property type="term" value="C:cell envelope"/>
    <property type="evidence" value="ECO:0007669"/>
    <property type="project" value="UniProtKB-SubCell"/>
</dbReference>
<dbReference type="SUPFAM" id="SSF48695">
    <property type="entry name" value="Multiheme cytochromes"/>
    <property type="match status" value="1"/>
</dbReference>
<proteinExistence type="predicted"/>
<keyword evidence="4" id="KW-0349">Heme</keyword>